<gene>
    <name evidence="1" type="ORF">PFISCL1PPCAC_12937</name>
</gene>
<feature type="non-terminal residue" evidence="1">
    <location>
        <position position="68"/>
    </location>
</feature>
<feature type="non-terminal residue" evidence="1">
    <location>
        <position position="1"/>
    </location>
</feature>
<dbReference type="AlphaFoldDB" id="A0AAV5VST6"/>
<evidence type="ECO:0000313" key="2">
    <source>
        <dbReference type="Proteomes" id="UP001432322"/>
    </source>
</evidence>
<reference evidence="1" key="1">
    <citation type="submission" date="2023-10" db="EMBL/GenBank/DDBJ databases">
        <title>Genome assembly of Pristionchus species.</title>
        <authorList>
            <person name="Yoshida K."/>
            <person name="Sommer R.J."/>
        </authorList>
    </citation>
    <scope>NUCLEOTIDE SEQUENCE</scope>
    <source>
        <strain evidence="1">RS5133</strain>
    </source>
</reference>
<keyword evidence="2" id="KW-1185">Reference proteome</keyword>
<comment type="caution">
    <text evidence="1">The sequence shown here is derived from an EMBL/GenBank/DDBJ whole genome shotgun (WGS) entry which is preliminary data.</text>
</comment>
<proteinExistence type="predicted"/>
<protein>
    <submittedName>
        <fullName evidence="1">Uncharacterized protein</fullName>
    </submittedName>
</protein>
<evidence type="ECO:0000313" key="1">
    <source>
        <dbReference type="EMBL" id="GMT21640.1"/>
    </source>
</evidence>
<organism evidence="1 2">
    <name type="scientific">Pristionchus fissidentatus</name>
    <dbReference type="NCBI Taxonomy" id="1538716"/>
    <lineage>
        <taxon>Eukaryota</taxon>
        <taxon>Metazoa</taxon>
        <taxon>Ecdysozoa</taxon>
        <taxon>Nematoda</taxon>
        <taxon>Chromadorea</taxon>
        <taxon>Rhabditida</taxon>
        <taxon>Rhabditina</taxon>
        <taxon>Diplogasteromorpha</taxon>
        <taxon>Diplogasteroidea</taxon>
        <taxon>Neodiplogasteridae</taxon>
        <taxon>Pristionchus</taxon>
    </lineage>
</organism>
<accession>A0AAV5VST6</accession>
<sequence length="68" mass="7347">PAVKTSRQTACSCRLLKLGEVPIFLEYACTKQPSSSSALKFASARSVLPRMKESILFVWAPIACLASS</sequence>
<name>A0AAV5VST6_9BILA</name>
<dbReference type="EMBL" id="BTSY01000004">
    <property type="protein sequence ID" value="GMT21640.1"/>
    <property type="molecule type" value="Genomic_DNA"/>
</dbReference>
<dbReference type="Proteomes" id="UP001432322">
    <property type="component" value="Unassembled WGS sequence"/>
</dbReference>